<protein>
    <submittedName>
        <fullName evidence="2">Uncharacterized protein</fullName>
    </submittedName>
</protein>
<evidence type="ECO:0000256" key="1">
    <source>
        <dbReference type="SAM" id="Phobius"/>
    </source>
</evidence>
<dbReference type="EMBL" id="LSMT01000052">
    <property type="protein sequence ID" value="PFX30298.1"/>
    <property type="molecule type" value="Genomic_DNA"/>
</dbReference>
<dbReference type="OrthoDB" id="5953876at2759"/>
<feature type="transmembrane region" description="Helical" evidence="1">
    <location>
        <begin position="102"/>
        <end position="124"/>
    </location>
</feature>
<reference evidence="3" key="1">
    <citation type="journal article" date="2017" name="bioRxiv">
        <title>Comparative analysis of the genomes of Stylophora pistillata and Acropora digitifera provides evidence for extensive differences between species of corals.</title>
        <authorList>
            <person name="Voolstra C.R."/>
            <person name="Li Y."/>
            <person name="Liew Y.J."/>
            <person name="Baumgarten S."/>
            <person name="Zoccola D."/>
            <person name="Flot J.-F."/>
            <person name="Tambutte S."/>
            <person name="Allemand D."/>
            <person name="Aranda M."/>
        </authorList>
    </citation>
    <scope>NUCLEOTIDE SEQUENCE [LARGE SCALE GENOMIC DNA]</scope>
</reference>
<keyword evidence="1" id="KW-0812">Transmembrane</keyword>
<accession>A0A2B4SNZ0</accession>
<keyword evidence="1" id="KW-1133">Transmembrane helix</keyword>
<comment type="caution">
    <text evidence="2">The sequence shown here is derived from an EMBL/GenBank/DDBJ whole genome shotgun (WGS) entry which is preliminary data.</text>
</comment>
<keyword evidence="1" id="KW-0472">Membrane</keyword>
<sequence length="143" mass="15847">MFTGIEFIKQKRNAGLSIVKVLERQHYYGAGIKRDGFSANVLDCLPKVINSVSEDIYSNTSRLLKSVKHFDKSSSQMSETSTDSAQQNYSGLIDQDSVSFKATVIGISVTLFLFITCSSGFVGFKHLRRKISKEPIDLEAGVK</sequence>
<name>A0A2B4SNZ0_STYPI</name>
<gene>
    <name evidence="2" type="ORF">AWC38_SpisGene4894</name>
</gene>
<dbReference type="Proteomes" id="UP000225706">
    <property type="component" value="Unassembled WGS sequence"/>
</dbReference>
<organism evidence="2 3">
    <name type="scientific">Stylophora pistillata</name>
    <name type="common">Smooth cauliflower coral</name>
    <dbReference type="NCBI Taxonomy" id="50429"/>
    <lineage>
        <taxon>Eukaryota</taxon>
        <taxon>Metazoa</taxon>
        <taxon>Cnidaria</taxon>
        <taxon>Anthozoa</taxon>
        <taxon>Hexacorallia</taxon>
        <taxon>Scleractinia</taxon>
        <taxon>Astrocoeniina</taxon>
        <taxon>Pocilloporidae</taxon>
        <taxon>Stylophora</taxon>
    </lineage>
</organism>
<evidence type="ECO:0000313" key="3">
    <source>
        <dbReference type="Proteomes" id="UP000225706"/>
    </source>
</evidence>
<proteinExistence type="predicted"/>
<dbReference type="AlphaFoldDB" id="A0A2B4SNZ0"/>
<evidence type="ECO:0000313" key="2">
    <source>
        <dbReference type="EMBL" id="PFX30298.1"/>
    </source>
</evidence>
<keyword evidence="3" id="KW-1185">Reference proteome</keyword>